<evidence type="ECO:0000313" key="11">
    <source>
        <dbReference type="Proteomes" id="UP000748531"/>
    </source>
</evidence>
<gene>
    <name evidence="10" type="ORF">PHET_02016</name>
</gene>
<dbReference type="InterPro" id="IPR039993">
    <property type="entry name" value="NDUFB10"/>
</dbReference>
<dbReference type="Pfam" id="PF10249">
    <property type="entry name" value="NDUFB10"/>
    <property type="match status" value="1"/>
</dbReference>
<keyword evidence="8" id="KW-0496">Mitochondrion</keyword>
<proteinExistence type="inferred from homology"/>
<dbReference type="OrthoDB" id="6017729at2759"/>
<reference evidence="10" key="1">
    <citation type="submission" date="2019-05" db="EMBL/GenBank/DDBJ databases">
        <title>Annotation for the trematode Paragonimus heterotremus.</title>
        <authorList>
            <person name="Choi Y.-J."/>
        </authorList>
    </citation>
    <scope>NUCLEOTIDE SEQUENCE</scope>
    <source>
        <strain evidence="10">LC</strain>
    </source>
</reference>
<keyword evidence="6" id="KW-0999">Mitochondrion inner membrane</keyword>
<evidence type="ECO:0000256" key="2">
    <source>
        <dbReference type="ARBA" id="ARBA00008317"/>
    </source>
</evidence>
<accession>A0A8J4TQP1</accession>
<evidence type="ECO:0000256" key="4">
    <source>
        <dbReference type="ARBA" id="ARBA00022448"/>
    </source>
</evidence>
<dbReference type="AlphaFoldDB" id="A0A8J4TQP1"/>
<evidence type="ECO:0000313" key="10">
    <source>
        <dbReference type="EMBL" id="KAF5404324.1"/>
    </source>
</evidence>
<dbReference type="InterPro" id="IPR019377">
    <property type="entry name" value="NADH_UbQ_OxRdtase_su10"/>
</dbReference>
<name>A0A8J4TQP1_9TREM</name>
<dbReference type="GO" id="GO:0005743">
    <property type="term" value="C:mitochondrial inner membrane"/>
    <property type="evidence" value="ECO:0007669"/>
    <property type="project" value="UniProtKB-SubCell"/>
</dbReference>
<keyword evidence="4" id="KW-0813">Transport</keyword>
<evidence type="ECO:0000256" key="7">
    <source>
        <dbReference type="ARBA" id="ARBA00022982"/>
    </source>
</evidence>
<comment type="subcellular location">
    <subcellularLocation>
        <location evidence="1">Mitochondrion inner membrane</location>
        <topology evidence="1">Peripheral membrane protein</topology>
        <orientation evidence="1">Matrix side</orientation>
    </subcellularLocation>
</comment>
<keyword evidence="7" id="KW-0249">Electron transport</keyword>
<dbReference type="EMBL" id="LUCH01000785">
    <property type="protein sequence ID" value="KAF5404324.1"/>
    <property type="molecule type" value="Genomic_DNA"/>
</dbReference>
<evidence type="ECO:0000256" key="3">
    <source>
        <dbReference type="ARBA" id="ARBA00014109"/>
    </source>
</evidence>
<evidence type="ECO:0000256" key="9">
    <source>
        <dbReference type="ARBA" id="ARBA00023136"/>
    </source>
</evidence>
<keyword evidence="9" id="KW-0472">Membrane</keyword>
<dbReference type="GO" id="GO:0045271">
    <property type="term" value="C:respiratory chain complex I"/>
    <property type="evidence" value="ECO:0007669"/>
    <property type="project" value="UniProtKB-ARBA"/>
</dbReference>
<keyword evidence="5" id="KW-0679">Respiratory chain</keyword>
<keyword evidence="11" id="KW-1185">Reference proteome</keyword>
<dbReference type="Proteomes" id="UP000748531">
    <property type="component" value="Unassembled WGS sequence"/>
</dbReference>
<comment type="caution">
    <text evidence="10">The sequence shown here is derived from an EMBL/GenBank/DDBJ whole genome shotgun (WGS) entry which is preliminary data.</text>
</comment>
<evidence type="ECO:0000256" key="8">
    <source>
        <dbReference type="ARBA" id="ARBA00023128"/>
    </source>
</evidence>
<dbReference type="PANTHER" id="PTHR13094">
    <property type="entry name" value="NADH-UBIQUINONE OXIDOREDUCTASE PDSW SUBUNIT"/>
    <property type="match status" value="1"/>
</dbReference>
<protein>
    <recommendedName>
        <fullName evidence="3">NADH dehydrogenase [ubiquinone] 1 beta subcomplex subunit 10</fullName>
    </recommendedName>
</protein>
<dbReference type="PANTHER" id="PTHR13094:SF1">
    <property type="entry name" value="NADH DEHYDROGENASE [UBIQUINONE] 1 BETA SUBCOMPLEX SUBUNIT 10"/>
    <property type="match status" value="1"/>
</dbReference>
<evidence type="ECO:0000256" key="5">
    <source>
        <dbReference type="ARBA" id="ARBA00022660"/>
    </source>
</evidence>
<comment type="similarity">
    <text evidence="2">Belongs to the complex I NDUFB10 subunit family.</text>
</comment>
<evidence type="ECO:0000256" key="6">
    <source>
        <dbReference type="ARBA" id="ARBA00022792"/>
    </source>
</evidence>
<sequence length="258" mass="30534">MGHGDDDASHHDISREELMKPYEPSVAEKYLLPFLGSIVDAPVTFFREQIVEKVRKPYPYYHKRYSRVPTIEKCRLDDPVCIYEANMQYHRDRMVDTNILRILRKRRHECSTWHRHQKEDVDRFCKDIIAEHEEAVVNFFIKYGELSWNTDVRHAFWKQKHRMLWERRYGPVGNGDSPAFAVDRAMAAAEEALKKEDNILVSQKKCGPETPEFSLHLLPDSYLPMREFGHLLAEPHSIKPINVEFRLDFQYLLDISFG</sequence>
<evidence type="ECO:0000256" key="1">
    <source>
        <dbReference type="ARBA" id="ARBA00004443"/>
    </source>
</evidence>
<organism evidence="10 11">
    <name type="scientific">Paragonimus heterotremus</name>
    <dbReference type="NCBI Taxonomy" id="100268"/>
    <lineage>
        <taxon>Eukaryota</taxon>
        <taxon>Metazoa</taxon>
        <taxon>Spiralia</taxon>
        <taxon>Lophotrochozoa</taxon>
        <taxon>Platyhelminthes</taxon>
        <taxon>Trematoda</taxon>
        <taxon>Digenea</taxon>
        <taxon>Plagiorchiida</taxon>
        <taxon>Troglotremata</taxon>
        <taxon>Troglotrematidae</taxon>
        <taxon>Paragonimus</taxon>
    </lineage>
</organism>